<organism evidence="1">
    <name type="scientific">Octopus bimaculoides</name>
    <name type="common">California two-spotted octopus</name>
    <dbReference type="NCBI Taxonomy" id="37653"/>
    <lineage>
        <taxon>Eukaryota</taxon>
        <taxon>Metazoa</taxon>
        <taxon>Spiralia</taxon>
        <taxon>Lophotrochozoa</taxon>
        <taxon>Mollusca</taxon>
        <taxon>Cephalopoda</taxon>
        <taxon>Coleoidea</taxon>
        <taxon>Octopodiformes</taxon>
        <taxon>Octopoda</taxon>
        <taxon>Incirrata</taxon>
        <taxon>Octopodidae</taxon>
        <taxon>Octopus</taxon>
    </lineage>
</organism>
<dbReference type="EMBL" id="KQ416961">
    <property type="protein sequence ID" value="KOF94410.1"/>
    <property type="molecule type" value="Genomic_DNA"/>
</dbReference>
<gene>
    <name evidence="1" type="ORF">OCBIM_22001753mg</name>
</gene>
<sequence>MPTVLHSLPVSKVLLFIFSEIEHSRYRIMELANSRAICLTHRHLFVHSLNFNFSMIA</sequence>
<reference evidence="1" key="1">
    <citation type="submission" date="2015-07" db="EMBL/GenBank/DDBJ databases">
        <title>MeaNS - Measles Nucleotide Surveillance Program.</title>
        <authorList>
            <person name="Tran T."/>
            <person name="Druce J."/>
        </authorList>
    </citation>
    <scope>NUCLEOTIDE SEQUENCE</scope>
    <source>
        <strain evidence="1">UCB-OBI-ISO-001</strain>
        <tissue evidence="1">Gonad</tissue>
    </source>
</reference>
<accession>A0A0L8I041</accession>
<evidence type="ECO:0000313" key="1">
    <source>
        <dbReference type="EMBL" id="KOF94410.1"/>
    </source>
</evidence>
<protein>
    <submittedName>
        <fullName evidence="1">Uncharacterized protein</fullName>
    </submittedName>
</protein>
<dbReference type="AlphaFoldDB" id="A0A0L8I041"/>
<name>A0A0L8I041_OCTBM</name>
<proteinExistence type="predicted"/>